<keyword evidence="3" id="KW-1185">Reference proteome</keyword>
<evidence type="ECO:0000313" key="2">
    <source>
        <dbReference type="EMBL" id="GMT04042.1"/>
    </source>
</evidence>
<dbReference type="EMBL" id="BTSX01000006">
    <property type="protein sequence ID" value="GMT04042.1"/>
    <property type="molecule type" value="Genomic_DNA"/>
</dbReference>
<comment type="caution">
    <text evidence="2">The sequence shown here is derived from an EMBL/GenBank/DDBJ whole genome shotgun (WGS) entry which is preliminary data.</text>
</comment>
<dbReference type="AlphaFoldDB" id="A0AAV5UB51"/>
<name>A0AAV5UB51_9BILA</name>
<dbReference type="Proteomes" id="UP001432027">
    <property type="component" value="Unassembled WGS sequence"/>
</dbReference>
<proteinExistence type="predicted"/>
<keyword evidence="1" id="KW-0732">Signal</keyword>
<accession>A0AAV5UB51</accession>
<reference evidence="2" key="1">
    <citation type="submission" date="2023-10" db="EMBL/GenBank/DDBJ databases">
        <title>Genome assembly of Pristionchus species.</title>
        <authorList>
            <person name="Yoshida K."/>
            <person name="Sommer R.J."/>
        </authorList>
    </citation>
    <scope>NUCLEOTIDE SEQUENCE</scope>
    <source>
        <strain evidence="2">RS0144</strain>
    </source>
</reference>
<gene>
    <name evidence="2" type="ORF">PENTCL1PPCAC_26216</name>
</gene>
<evidence type="ECO:0000256" key="1">
    <source>
        <dbReference type="SAM" id="SignalP"/>
    </source>
</evidence>
<sequence length="195" mass="21400">LPFLHIMIYLLPLLATVTLACGPAGSGSDAQLLQNPTFSFDFSPPIGWTFFTVAAHTGNLVNSVSFPGQSASLIDARQRMQNDLDNAILKALNTMRVQAYGVQYTLSGYTPEDIVIRDTPAQILLGSYVPEFGAVAFLRTVDNVNSGTPYRFKGTVRVGNAPLATRGQWKNIANEVYKNMYLNARVKFYTPITVM</sequence>
<feature type="non-terminal residue" evidence="2">
    <location>
        <position position="1"/>
    </location>
</feature>
<feature type="chain" id="PRO_5043540282" evidence="1">
    <location>
        <begin position="21"/>
        <end position="195"/>
    </location>
</feature>
<evidence type="ECO:0000313" key="3">
    <source>
        <dbReference type="Proteomes" id="UP001432027"/>
    </source>
</evidence>
<protein>
    <submittedName>
        <fullName evidence="2">Uncharacterized protein</fullName>
    </submittedName>
</protein>
<organism evidence="2 3">
    <name type="scientific">Pristionchus entomophagus</name>
    <dbReference type="NCBI Taxonomy" id="358040"/>
    <lineage>
        <taxon>Eukaryota</taxon>
        <taxon>Metazoa</taxon>
        <taxon>Ecdysozoa</taxon>
        <taxon>Nematoda</taxon>
        <taxon>Chromadorea</taxon>
        <taxon>Rhabditida</taxon>
        <taxon>Rhabditina</taxon>
        <taxon>Diplogasteromorpha</taxon>
        <taxon>Diplogasteroidea</taxon>
        <taxon>Neodiplogasteridae</taxon>
        <taxon>Pristionchus</taxon>
    </lineage>
</organism>
<feature type="signal peptide" evidence="1">
    <location>
        <begin position="1"/>
        <end position="20"/>
    </location>
</feature>